<dbReference type="SUPFAM" id="SSF54236">
    <property type="entry name" value="Ubiquitin-like"/>
    <property type="match status" value="1"/>
</dbReference>
<evidence type="ECO:0000313" key="3">
    <source>
        <dbReference type="EMBL" id="RHW67846.1"/>
    </source>
</evidence>
<dbReference type="EMBL" id="QSBY01000011">
    <property type="protein sequence ID" value="RHW67846.1"/>
    <property type="molecule type" value="Genomic_DNA"/>
</dbReference>
<dbReference type="PANTHER" id="PTHR10677">
    <property type="entry name" value="UBIQUILIN"/>
    <property type="match status" value="1"/>
</dbReference>
<dbReference type="InterPro" id="IPR000626">
    <property type="entry name" value="Ubiquitin-like_dom"/>
</dbReference>
<feature type="region of interest" description="Disordered" evidence="1">
    <location>
        <begin position="599"/>
        <end position="620"/>
    </location>
</feature>
<proteinExistence type="predicted"/>
<feature type="region of interest" description="Disordered" evidence="1">
    <location>
        <begin position="151"/>
        <end position="190"/>
    </location>
</feature>
<dbReference type="AlphaFoldDB" id="A0A3L6KVD2"/>
<accession>A0A3L6KVD2</accession>
<dbReference type="InterPro" id="IPR015496">
    <property type="entry name" value="Ubiquilin"/>
</dbReference>
<dbReference type="InterPro" id="IPR029071">
    <property type="entry name" value="Ubiquitin-like_domsf"/>
</dbReference>
<feature type="compositionally biased region" description="Polar residues" evidence="1">
    <location>
        <begin position="241"/>
        <end position="252"/>
    </location>
</feature>
<reference evidence="3" key="1">
    <citation type="submission" date="2018-09" db="EMBL/GenBank/DDBJ databases">
        <title>whole genome sequence of T. equiperdum IVM-t1 strain.</title>
        <authorList>
            <person name="Suganuma K."/>
        </authorList>
    </citation>
    <scope>NUCLEOTIDE SEQUENCE [LARGE SCALE GENOMIC DNA]</scope>
    <source>
        <strain evidence="3">IVM-t1</strain>
    </source>
</reference>
<gene>
    <name evidence="3" type="ORF">DPX39_110049000</name>
</gene>
<name>A0A3L6KVD2_9TRYP</name>
<comment type="caution">
    <text evidence="3">The sequence shown here is derived from an EMBL/GenBank/DDBJ whole genome shotgun (WGS) entry which is preliminary data.</text>
</comment>
<feature type="compositionally biased region" description="Low complexity" evidence="1">
    <location>
        <begin position="151"/>
        <end position="181"/>
    </location>
</feature>
<organism evidence="3">
    <name type="scientific">Trypanosoma brucei equiperdum</name>
    <dbReference type="NCBI Taxonomy" id="630700"/>
    <lineage>
        <taxon>Eukaryota</taxon>
        <taxon>Discoba</taxon>
        <taxon>Euglenozoa</taxon>
        <taxon>Kinetoplastea</taxon>
        <taxon>Metakinetoplastina</taxon>
        <taxon>Trypanosomatida</taxon>
        <taxon>Trypanosomatidae</taxon>
        <taxon>Trypanosoma</taxon>
    </lineage>
</organism>
<dbReference type="GO" id="GO:0005829">
    <property type="term" value="C:cytosol"/>
    <property type="evidence" value="ECO:0007669"/>
    <property type="project" value="TreeGrafter"/>
</dbReference>
<feature type="region of interest" description="Disordered" evidence="1">
    <location>
        <begin position="241"/>
        <end position="279"/>
    </location>
</feature>
<dbReference type="PROSITE" id="PS50053">
    <property type="entry name" value="UBIQUITIN_2"/>
    <property type="match status" value="1"/>
</dbReference>
<feature type="domain" description="Ubiquitin-like" evidence="2">
    <location>
        <begin position="1"/>
        <end position="73"/>
    </location>
</feature>
<dbReference type="CDD" id="cd17039">
    <property type="entry name" value="Ubl_ubiquitin_like"/>
    <property type="match status" value="1"/>
</dbReference>
<protein>
    <submittedName>
        <fullName evidence="3">Ubiquitin-like protein</fullName>
    </submittedName>
</protein>
<dbReference type="GO" id="GO:0031593">
    <property type="term" value="F:polyubiquitin modification-dependent protein binding"/>
    <property type="evidence" value="ECO:0007669"/>
    <property type="project" value="TreeGrafter"/>
</dbReference>
<evidence type="ECO:0000256" key="1">
    <source>
        <dbReference type="SAM" id="MobiDB-lite"/>
    </source>
</evidence>
<dbReference type="Pfam" id="PF00240">
    <property type="entry name" value="ubiquitin"/>
    <property type="match status" value="1"/>
</dbReference>
<dbReference type="Proteomes" id="UP000266743">
    <property type="component" value="Chromosome 11"/>
</dbReference>
<dbReference type="PANTHER" id="PTHR10677:SF3">
    <property type="entry name" value="FI07626P-RELATED"/>
    <property type="match status" value="1"/>
</dbReference>
<dbReference type="Gene3D" id="3.10.20.90">
    <property type="entry name" value="Phosphatidylinositol 3-kinase Catalytic Subunit, Chain A, domain 1"/>
    <property type="match status" value="1"/>
</dbReference>
<evidence type="ECO:0000259" key="2">
    <source>
        <dbReference type="PROSITE" id="PS50053"/>
    </source>
</evidence>
<dbReference type="GO" id="GO:0006511">
    <property type="term" value="P:ubiquitin-dependent protein catabolic process"/>
    <property type="evidence" value="ECO:0007669"/>
    <property type="project" value="TreeGrafter"/>
</dbReference>
<sequence>MHINVSGARPEHTINGLEVDVEEGVEGLRRRIGERLGAPPEQLRLIHMGQLIDGSRPLSSFLQDGTTVHVVVSPGAANNNTSGDARRGVSGGMDITASIMSPTGLTEFLTNIIPDIRNASTGNTRDGVPVMMSIARTMLPAAVQAFSRFEGTQTPQQTRTQSQNQTQQSQQPQEEPQAGQQHMQTHHQSTRVLIGRNSSTPEPASLHIHLHVTTNDLDELPDRLERLGRRIYLPSLSVSTHVEPTSDISGNHRSSEHNAGRTADAAAPHSNENNTTEADEDEIVSDGLILSLLGQLASTTRGNPPNEGEFGTHGLGNLLIRSMIRENPTAFLGICVGNWESFAHFQSRISEVTTQWLAAGRHAGPVTPEERQRRIEQEADRLTRLVAENLELVRAFEQERRPNIDVAAELRRFVIYAHETVIGAIVNPHVSGSAWAQGVRTALVFAGGIAMDRASTWFTRGAESLTRLAGLVARAAVQQFTSLDQSTAEQLAAIIDGTLPTTLLELQQEYQSLPRPEGEPGIFNETASITTTSEGANANELLDICLEEFCEGGPDDSSQAVPDVPPDGYAGELEGALRALGTLPDDAAEDMMNRAQRFCHEAPTGRTGERSSMWKQLERR</sequence>